<keyword evidence="2" id="KW-1185">Reference proteome</keyword>
<dbReference type="PIRSF" id="PIRSF031878">
    <property type="entry name" value="UCP031878"/>
    <property type="match status" value="1"/>
</dbReference>
<comment type="caution">
    <text evidence="1">The sequence shown here is derived from an EMBL/GenBank/DDBJ whole genome shotgun (WGS) entry which is preliminary data.</text>
</comment>
<dbReference type="Proteomes" id="UP000752297">
    <property type="component" value="Unassembled WGS sequence"/>
</dbReference>
<gene>
    <name evidence="1" type="ORF">KUG47_09915</name>
</gene>
<dbReference type="AlphaFoldDB" id="A0A949PM42"/>
<proteinExistence type="predicted"/>
<evidence type="ECO:0000313" key="2">
    <source>
        <dbReference type="Proteomes" id="UP000752297"/>
    </source>
</evidence>
<protein>
    <submittedName>
        <fullName evidence="1">PAS domain-containing protein</fullName>
    </submittedName>
</protein>
<accession>A0A949PM42</accession>
<dbReference type="RefSeq" id="WP_217678164.1">
    <property type="nucleotide sequence ID" value="NZ_JAHRVA010000004.1"/>
</dbReference>
<organism evidence="1 2">
    <name type="scientific">Falsochrobactrum tianjinense</name>
    <dbReference type="NCBI Taxonomy" id="2706015"/>
    <lineage>
        <taxon>Bacteria</taxon>
        <taxon>Pseudomonadati</taxon>
        <taxon>Pseudomonadota</taxon>
        <taxon>Alphaproteobacteria</taxon>
        <taxon>Hyphomicrobiales</taxon>
        <taxon>Brucellaceae</taxon>
        <taxon>Falsochrobactrum</taxon>
    </lineage>
</organism>
<dbReference type="Pfam" id="PF07310">
    <property type="entry name" value="PAS_5"/>
    <property type="match status" value="1"/>
</dbReference>
<sequence length="212" mass="23361">MKHRSTIAIFSEWQRLAFSWDGSLHAPSRESIAPRKLGRHLSDLFFLEEDESGELIFRLAGTRVCALFGRELKATRFLSLWPGRNHSALDELILEINDLLVPAISYHDGISLAGRSLAFEMLLAPLESHKGQKTNLLGAISLLDDVTWAGADPLVLASLNAIEPLAPDLAFTQETSRPSVMTVNAPIRTPSRSRIHPRPQTPLLRVIAGGKA</sequence>
<name>A0A949PM42_9HYPH</name>
<dbReference type="InterPro" id="IPR009922">
    <property type="entry name" value="DUF1457"/>
</dbReference>
<reference evidence="1 2" key="1">
    <citation type="submission" date="2021-06" db="EMBL/GenBank/DDBJ databases">
        <title>Falsochrobactrum tianjin sp.nov., a new petroleum-degrading bacteria isolated from oily soils.</title>
        <authorList>
            <person name="Chen G."/>
            <person name="Chen H."/>
            <person name="Tian J."/>
            <person name="Qing J."/>
            <person name="Zhong L."/>
            <person name="Ma W."/>
            <person name="Song Y."/>
            <person name="Cui X."/>
            <person name="Yan B."/>
        </authorList>
    </citation>
    <scope>NUCLEOTIDE SEQUENCE [LARGE SCALE GENOMIC DNA]</scope>
    <source>
        <strain evidence="1 2">TDYN1</strain>
    </source>
</reference>
<evidence type="ECO:0000313" key="1">
    <source>
        <dbReference type="EMBL" id="MBV2143811.1"/>
    </source>
</evidence>
<dbReference type="EMBL" id="JAHRVA010000004">
    <property type="protein sequence ID" value="MBV2143811.1"/>
    <property type="molecule type" value="Genomic_DNA"/>
</dbReference>